<dbReference type="SUPFAM" id="SSF53098">
    <property type="entry name" value="Ribonuclease H-like"/>
    <property type="match status" value="1"/>
</dbReference>
<dbReference type="GO" id="GO:0003676">
    <property type="term" value="F:nucleic acid binding"/>
    <property type="evidence" value="ECO:0007669"/>
    <property type="project" value="InterPro"/>
</dbReference>
<name>A0A8D9PE38_9VIRU</name>
<dbReference type="Gene3D" id="3.30.420.10">
    <property type="entry name" value="Ribonuclease H-like superfamily/Ribonuclease H"/>
    <property type="match status" value="1"/>
</dbReference>
<dbReference type="InterPro" id="IPR012337">
    <property type="entry name" value="RNaseH-like_sf"/>
</dbReference>
<evidence type="ECO:0000259" key="1">
    <source>
        <dbReference type="Pfam" id="PF00929"/>
    </source>
</evidence>
<dbReference type="EMBL" id="BK029940">
    <property type="protein sequence ID" value="DAD55581.1"/>
    <property type="molecule type" value="Genomic_DNA"/>
</dbReference>
<accession>A0A8D9PE38</accession>
<proteinExistence type="predicted"/>
<feature type="domain" description="Exonuclease" evidence="1">
    <location>
        <begin position="3"/>
        <end position="84"/>
    </location>
</feature>
<sequence length="85" mass="9812">MTDSVWIFHNAKYDANKVIYPELKRYHIPIPNHAVCCTLENAKRLIPKTEVANYKLGTLLEHFGYTLENAHSADADTWGCMKLYN</sequence>
<dbReference type="InterPro" id="IPR036397">
    <property type="entry name" value="RNaseH_sf"/>
</dbReference>
<protein>
    <submittedName>
        <fullName evidence="2">DEDDh protein</fullName>
    </submittedName>
</protein>
<dbReference type="InterPro" id="IPR013520">
    <property type="entry name" value="Ribonucl_H"/>
</dbReference>
<reference evidence="2" key="1">
    <citation type="journal article" date="2021" name="Proc. Natl. Acad. Sci. U.S.A.">
        <title>A Catalog of Tens of Thousands of Viruses from Human Metagenomes Reveals Hidden Associations with Chronic Diseases.</title>
        <authorList>
            <person name="Tisza M.J."/>
            <person name="Buck C.B."/>
        </authorList>
    </citation>
    <scope>NUCLEOTIDE SEQUENCE</scope>
    <source>
        <strain evidence="2">CtOZu12</strain>
    </source>
</reference>
<organism evidence="2">
    <name type="scientific">Bacteriophage sp</name>
    <dbReference type="NCBI Taxonomy" id="38018"/>
    <lineage>
        <taxon>Viruses</taxon>
    </lineage>
</organism>
<evidence type="ECO:0000313" key="2">
    <source>
        <dbReference type="EMBL" id="DAD55581.1"/>
    </source>
</evidence>
<dbReference type="Pfam" id="PF00929">
    <property type="entry name" value="RNase_T"/>
    <property type="match status" value="1"/>
</dbReference>